<evidence type="ECO:0000313" key="4">
    <source>
        <dbReference type="Proteomes" id="UP000178943"/>
    </source>
</evidence>
<dbReference type="GO" id="GO:0000155">
    <property type="term" value="F:phosphorelay sensor kinase activity"/>
    <property type="evidence" value="ECO:0007669"/>
    <property type="project" value="InterPro"/>
</dbReference>
<dbReference type="AlphaFoldDB" id="A0A1F5V999"/>
<dbReference type="CDD" id="cd00082">
    <property type="entry name" value="HisKA"/>
    <property type="match status" value="1"/>
</dbReference>
<dbReference type="CDD" id="cd00130">
    <property type="entry name" value="PAS"/>
    <property type="match status" value="1"/>
</dbReference>
<evidence type="ECO:0000256" key="1">
    <source>
        <dbReference type="SAM" id="Coils"/>
    </source>
</evidence>
<sequence>MKDEHKLHGKGTKAEIIKLRKKITDLEIEVKKLKQVEKALSEHASFRNTIIAKAAEGICVCHQIPEFPYVCFTVWNDCMTEITGYTIEDINRLGWYQIMYPDPKIQTKAIERMSRMRYGDDLIAEEWIITCADGQKRPILISTSLLESSDGQAHVLAIMQDIGDCKQAEAKRIEMERQLLHVQKLESLGVLAGGIAHDFNNLLMAILGNLDLALLELSPDTIAFSSIE</sequence>
<dbReference type="EMBL" id="MFGW01000202">
    <property type="protein sequence ID" value="OGF59999.1"/>
    <property type="molecule type" value="Genomic_DNA"/>
</dbReference>
<dbReference type="Pfam" id="PF13426">
    <property type="entry name" value="PAS_9"/>
    <property type="match status" value="1"/>
</dbReference>
<organism evidence="3 4">
    <name type="scientific">Candidatus Fischerbacteria bacterium RBG_13_37_8</name>
    <dbReference type="NCBI Taxonomy" id="1817863"/>
    <lineage>
        <taxon>Bacteria</taxon>
        <taxon>Candidatus Fischeribacteriota</taxon>
    </lineage>
</organism>
<keyword evidence="1" id="KW-0175">Coiled coil</keyword>
<dbReference type="SUPFAM" id="SSF55785">
    <property type="entry name" value="PYP-like sensor domain (PAS domain)"/>
    <property type="match status" value="1"/>
</dbReference>
<feature type="coiled-coil region" evidence="1">
    <location>
        <begin position="16"/>
        <end position="43"/>
    </location>
</feature>
<dbReference type="PANTHER" id="PTHR43065:SF42">
    <property type="entry name" value="TWO-COMPONENT SENSOR PPRA"/>
    <property type="match status" value="1"/>
</dbReference>
<gene>
    <name evidence="3" type="ORF">A2Y62_18410</name>
</gene>
<reference evidence="3 4" key="1">
    <citation type="journal article" date="2016" name="Nat. Commun.">
        <title>Thousands of microbial genomes shed light on interconnected biogeochemical processes in an aquifer system.</title>
        <authorList>
            <person name="Anantharaman K."/>
            <person name="Brown C.T."/>
            <person name="Hug L.A."/>
            <person name="Sharon I."/>
            <person name="Castelle C.J."/>
            <person name="Probst A.J."/>
            <person name="Thomas B.C."/>
            <person name="Singh A."/>
            <person name="Wilkins M.J."/>
            <person name="Karaoz U."/>
            <person name="Brodie E.L."/>
            <person name="Williams K.H."/>
            <person name="Hubbard S.S."/>
            <person name="Banfield J.F."/>
        </authorList>
    </citation>
    <scope>NUCLEOTIDE SEQUENCE [LARGE SCALE GENOMIC DNA]</scope>
</reference>
<feature type="domain" description="PAS" evidence="2">
    <location>
        <begin position="74"/>
        <end position="162"/>
    </location>
</feature>
<evidence type="ECO:0000259" key="2">
    <source>
        <dbReference type="Pfam" id="PF13426"/>
    </source>
</evidence>
<dbReference type="Proteomes" id="UP000178943">
    <property type="component" value="Unassembled WGS sequence"/>
</dbReference>
<accession>A0A1F5V999</accession>
<dbReference type="InterPro" id="IPR035965">
    <property type="entry name" value="PAS-like_dom_sf"/>
</dbReference>
<name>A0A1F5V999_9BACT</name>
<comment type="caution">
    <text evidence="3">The sequence shown here is derived from an EMBL/GenBank/DDBJ whole genome shotgun (WGS) entry which is preliminary data.</text>
</comment>
<evidence type="ECO:0000313" key="3">
    <source>
        <dbReference type="EMBL" id="OGF59999.1"/>
    </source>
</evidence>
<dbReference type="PANTHER" id="PTHR43065">
    <property type="entry name" value="SENSOR HISTIDINE KINASE"/>
    <property type="match status" value="1"/>
</dbReference>
<dbReference type="STRING" id="1817863.A2Y62_18410"/>
<dbReference type="InterPro" id="IPR003661">
    <property type="entry name" value="HisK_dim/P_dom"/>
</dbReference>
<protein>
    <recommendedName>
        <fullName evidence="2">PAS domain-containing protein</fullName>
    </recommendedName>
</protein>
<dbReference type="Gene3D" id="3.30.450.20">
    <property type="entry name" value="PAS domain"/>
    <property type="match status" value="1"/>
</dbReference>
<proteinExistence type="predicted"/>
<dbReference type="NCBIfam" id="TIGR00229">
    <property type="entry name" value="sensory_box"/>
    <property type="match status" value="1"/>
</dbReference>
<dbReference type="Gene3D" id="1.10.287.130">
    <property type="match status" value="1"/>
</dbReference>
<dbReference type="InterPro" id="IPR000014">
    <property type="entry name" value="PAS"/>
</dbReference>